<dbReference type="Proteomes" id="UP000827976">
    <property type="component" value="Chromosome 3"/>
</dbReference>
<accession>A0ACB7WJW2</accession>
<comment type="caution">
    <text evidence="1">The sequence shown here is derived from an EMBL/GenBank/DDBJ whole genome shotgun (WGS) entry which is preliminary data.</text>
</comment>
<organism evidence="1 2">
    <name type="scientific">Dioscorea alata</name>
    <name type="common">Purple yam</name>
    <dbReference type="NCBI Taxonomy" id="55571"/>
    <lineage>
        <taxon>Eukaryota</taxon>
        <taxon>Viridiplantae</taxon>
        <taxon>Streptophyta</taxon>
        <taxon>Embryophyta</taxon>
        <taxon>Tracheophyta</taxon>
        <taxon>Spermatophyta</taxon>
        <taxon>Magnoliopsida</taxon>
        <taxon>Liliopsida</taxon>
        <taxon>Dioscoreales</taxon>
        <taxon>Dioscoreaceae</taxon>
        <taxon>Dioscorea</taxon>
    </lineage>
</organism>
<name>A0ACB7WJW2_DIOAL</name>
<keyword evidence="1" id="KW-0675">Receptor</keyword>
<evidence type="ECO:0000313" key="2">
    <source>
        <dbReference type="Proteomes" id="UP000827976"/>
    </source>
</evidence>
<dbReference type="EMBL" id="CM037013">
    <property type="protein sequence ID" value="KAH7688189.1"/>
    <property type="molecule type" value="Genomic_DNA"/>
</dbReference>
<evidence type="ECO:0000313" key="1">
    <source>
        <dbReference type="EMBL" id="KAH7688189.1"/>
    </source>
</evidence>
<sequence>MKKHDEMGKLRHHHLILLLFILFSCLSIEQNKVYVQGTTTSNKSRKTTSSFDVGVILDNKTWLGNISWSCMSMAMEDFYNSHSNFTKRLSLHLQDVNEDDRIASASAALDLLKNVQVQAIIGPQTSRQAKFVIELGNSAQVPIISFTTKSPSLSTKQSPYFIRTGMNDTSQAKVLASLVQTFGWRQVVLIYADTEFGNGIIPHVIDALIEINARVTHRSPIPITANDEAISKELEKLKDMQTRVFIVHMPYSLGFKVFSNANKTGMMNQGYVWITTYGLTDIVDLYGSSATSIMQGVLGIKPYVREDNPRLQNFKARFVKKFKLENPSAQVSEPLTVFGLWAYDTVWSLAMAAESVSSANYTFLMNNVRKNSTDLESIGKSQIGPELVQWISNIAFDGISGRFHLIDGQLKTNNFEIVNVVGNGRHRIGFWTPANGFSMELNAKKNVKVEVINWPGTDSAHVPPRGWEWPTNGRNLSVGIPVKDGFREFVNVTANDSSIRPTGYCIDVFDKVMAALPYKVNYTYEYFVNETGEMSGSYDDLIYQLYLKRYDAVVGDITVIANRSQYVDFTVPYTESGVSMVVPVKDRRRKNAWTFAEPLSTSLWIASGVFFIFTGIVVWILEHRVNLEFRGPPSNQIGTIFYFTFSTLVFAHRGSMKSNISRIVLIIWLFVVLILQQSYTASLSSILTVEQRQPTLTDFSELLRCKSKVGYLVGSFVLRLLKGSNFDESRLIPYKTPDEYDEGLSSGTVAAIVDEIPYLKAFLHNHCGKYTMVGPIYKTNGFGFAFPIGSPMVADVSRAILNITENKAKMADLDQRYLYDYEACSIEEGGSSSSMITFKSFSGLFLITGVTSMLAFLIHISMFFYQNWHNVRDADPELSFGQRLLLLIKYHDRPDLQCADAFKEKKEEEEMVALEMQSPVSTSYKGHGDHVVGKHDDDDDDDDDDDGDARTPSEGEGTPGREIGGPFPDPPSFADMLSHSRGHGSA</sequence>
<proteinExistence type="predicted"/>
<protein>
    <submittedName>
        <fullName evidence="1">Glutamate receptor ionotropic plant protein</fullName>
    </submittedName>
</protein>
<reference evidence="2" key="1">
    <citation type="journal article" date="2022" name="Nat. Commun.">
        <title>Chromosome evolution and the genetic basis of agronomically important traits in greater yam.</title>
        <authorList>
            <person name="Bredeson J.V."/>
            <person name="Lyons J.B."/>
            <person name="Oniyinde I.O."/>
            <person name="Okereke N.R."/>
            <person name="Kolade O."/>
            <person name="Nnabue I."/>
            <person name="Nwadili C.O."/>
            <person name="Hribova E."/>
            <person name="Parker M."/>
            <person name="Nwogha J."/>
            <person name="Shu S."/>
            <person name="Carlson J."/>
            <person name="Kariba R."/>
            <person name="Muthemba S."/>
            <person name="Knop K."/>
            <person name="Barton G.J."/>
            <person name="Sherwood A.V."/>
            <person name="Lopez-Montes A."/>
            <person name="Asiedu R."/>
            <person name="Jamnadass R."/>
            <person name="Muchugi A."/>
            <person name="Goodstein D."/>
            <person name="Egesi C.N."/>
            <person name="Featherston J."/>
            <person name="Asfaw A."/>
            <person name="Simpson G.G."/>
            <person name="Dolezel J."/>
            <person name="Hendre P.S."/>
            <person name="Van Deynze A."/>
            <person name="Kumar P.L."/>
            <person name="Obidiegwu J.E."/>
            <person name="Bhattacharjee R."/>
            <person name="Rokhsar D.S."/>
        </authorList>
    </citation>
    <scope>NUCLEOTIDE SEQUENCE [LARGE SCALE GENOMIC DNA]</scope>
    <source>
        <strain evidence="2">cv. TDa95/00328</strain>
    </source>
</reference>
<gene>
    <name evidence="1" type="ORF">IHE45_03G016800</name>
</gene>
<keyword evidence="2" id="KW-1185">Reference proteome</keyword>